<proteinExistence type="inferred from homology"/>
<evidence type="ECO:0000313" key="7">
    <source>
        <dbReference type="EMBL" id="SDF40942.1"/>
    </source>
</evidence>
<evidence type="ECO:0000313" key="8">
    <source>
        <dbReference type="Proteomes" id="UP000182114"/>
    </source>
</evidence>
<dbReference type="eggNOG" id="COG1052">
    <property type="taxonomic scope" value="Bacteria"/>
</dbReference>
<protein>
    <submittedName>
        <fullName evidence="7">D-lactate dehydrogenase</fullName>
    </submittedName>
</protein>
<dbReference type="Pfam" id="PF02826">
    <property type="entry name" value="2-Hacid_dh_C"/>
    <property type="match status" value="1"/>
</dbReference>
<dbReference type="GO" id="GO:0051287">
    <property type="term" value="F:NAD binding"/>
    <property type="evidence" value="ECO:0007669"/>
    <property type="project" value="InterPro"/>
</dbReference>
<dbReference type="InterPro" id="IPR029753">
    <property type="entry name" value="D-isomer_DH_CS"/>
</dbReference>
<evidence type="ECO:0000259" key="5">
    <source>
        <dbReference type="Pfam" id="PF00389"/>
    </source>
</evidence>
<evidence type="ECO:0000256" key="3">
    <source>
        <dbReference type="ARBA" id="ARBA00023027"/>
    </source>
</evidence>
<dbReference type="AlphaFoldDB" id="A0A1G7KUL6"/>
<organism evidence="7 8">
    <name type="scientific">Cellulophaga baltica</name>
    <dbReference type="NCBI Taxonomy" id="76594"/>
    <lineage>
        <taxon>Bacteria</taxon>
        <taxon>Pseudomonadati</taxon>
        <taxon>Bacteroidota</taxon>
        <taxon>Flavobacteriia</taxon>
        <taxon>Flavobacteriales</taxon>
        <taxon>Flavobacteriaceae</taxon>
        <taxon>Cellulophaga</taxon>
    </lineage>
</organism>
<dbReference type="SUPFAM" id="SSF51735">
    <property type="entry name" value="NAD(P)-binding Rossmann-fold domains"/>
    <property type="match status" value="1"/>
</dbReference>
<dbReference type="InterPro" id="IPR006140">
    <property type="entry name" value="D-isomer_DH_NAD-bd"/>
</dbReference>
<reference evidence="8" key="1">
    <citation type="submission" date="2016-10" db="EMBL/GenBank/DDBJ databases">
        <authorList>
            <person name="Varghese N."/>
            <person name="Submissions S."/>
        </authorList>
    </citation>
    <scope>NUCLEOTIDE SEQUENCE [LARGE SCALE GENOMIC DNA]</scope>
    <source>
        <strain evidence="8">DSM 24729</strain>
    </source>
</reference>
<name>A0A1G7KUL6_9FLAO</name>
<dbReference type="InterPro" id="IPR006139">
    <property type="entry name" value="D-isomer_2_OHA_DH_cat_dom"/>
</dbReference>
<dbReference type="PROSITE" id="PS00670">
    <property type="entry name" value="D_2_HYDROXYACID_DH_2"/>
    <property type="match status" value="1"/>
</dbReference>
<dbReference type="SUPFAM" id="SSF52283">
    <property type="entry name" value="Formate/glycerate dehydrogenase catalytic domain-like"/>
    <property type="match status" value="1"/>
</dbReference>
<evidence type="ECO:0000256" key="2">
    <source>
        <dbReference type="ARBA" id="ARBA00023002"/>
    </source>
</evidence>
<evidence type="ECO:0000256" key="1">
    <source>
        <dbReference type="ARBA" id="ARBA00005854"/>
    </source>
</evidence>
<sequence length="328" mass="36266">MKILFYSSKDFEIPFLKNANTKNQELDFIPEALTSESALKATGYSAISIFSGDDASSLVLEKLWALGVRYITLRSAGYNNVNLGAAKNYGFKVANAPDYSPYAIAEHATALLLALNRKIVTANAQVKAYNFIQDNLMGFNVRGKTVGLIGTGSIGAAMASIMNGFGCTILAYDIAPNYELETAYNLKYKSLDQLCSASDIISLHIPLTEDNHYLINKERMALMKKNVIIVNTARGAHVNTIAIIEALENKQIAGYCTDVYEKEAGTFFKDFSSEELKDEALKKLLSLPNVLLTPHQGYMTHEALQHIAELTFENLNAWKEHEISKNEL</sequence>
<dbReference type="Gene3D" id="3.40.50.720">
    <property type="entry name" value="NAD(P)-binding Rossmann-like Domain"/>
    <property type="match status" value="2"/>
</dbReference>
<dbReference type="Proteomes" id="UP000182114">
    <property type="component" value="Unassembled WGS sequence"/>
</dbReference>
<keyword evidence="2 4" id="KW-0560">Oxidoreductase</keyword>
<evidence type="ECO:0000256" key="4">
    <source>
        <dbReference type="RuleBase" id="RU003719"/>
    </source>
</evidence>
<dbReference type="RefSeq" id="WP_074539281.1">
    <property type="nucleotide sequence ID" value="NZ_FNBD01000014.1"/>
</dbReference>
<dbReference type="GO" id="GO:0047545">
    <property type="term" value="F:(S)-2-hydroxyglutarate dehydrogenase activity"/>
    <property type="evidence" value="ECO:0007669"/>
    <property type="project" value="UniProtKB-ARBA"/>
</dbReference>
<dbReference type="CDD" id="cd12183">
    <property type="entry name" value="LDH_like_2"/>
    <property type="match status" value="1"/>
</dbReference>
<dbReference type="PANTHER" id="PTHR43026">
    <property type="entry name" value="2-HYDROXYACID DEHYDROGENASE HOMOLOG 1-RELATED"/>
    <property type="match status" value="1"/>
</dbReference>
<dbReference type="FunFam" id="3.40.50.720:FF:000041">
    <property type="entry name" value="D-3-phosphoglycerate dehydrogenase"/>
    <property type="match status" value="1"/>
</dbReference>
<dbReference type="PANTHER" id="PTHR43026:SF1">
    <property type="entry name" value="2-HYDROXYACID DEHYDROGENASE HOMOLOG 1-RELATED"/>
    <property type="match status" value="1"/>
</dbReference>
<dbReference type="InterPro" id="IPR036291">
    <property type="entry name" value="NAD(P)-bd_dom_sf"/>
</dbReference>
<dbReference type="GO" id="GO:0008720">
    <property type="term" value="F:D-lactate dehydrogenase (NAD+) activity"/>
    <property type="evidence" value="ECO:0007669"/>
    <property type="project" value="TreeGrafter"/>
</dbReference>
<dbReference type="GO" id="GO:0004617">
    <property type="term" value="F:phosphoglycerate dehydrogenase activity"/>
    <property type="evidence" value="ECO:0007669"/>
    <property type="project" value="UniProtKB-ARBA"/>
</dbReference>
<keyword evidence="8" id="KW-1185">Reference proteome</keyword>
<evidence type="ECO:0000259" key="6">
    <source>
        <dbReference type="Pfam" id="PF02826"/>
    </source>
</evidence>
<comment type="similarity">
    <text evidence="1 4">Belongs to the D-isomer specific 2-hydroxyacid dehydrogenase family.</text>
</comment>
<gene>
    <name evidence="7" type="ORF">SAMN04487992_11423</name>
</gene>
<dbReference type="GO" id="GO:0006564">
    <property type="term" value="P:L-serine biosynthetic process"/>
    <property type="evidence" value="ECO:0007669"/>
    <property type="project" value="UniProtKB-ARBA"/>
</dbReference>
<dbReference type="InterPro" id="IPR058205">
    <property type="entry name" value="D-LDH-like"/>
</dbReference>
<dbReference type="EMBL" id="FNBD01000014">
    <property type="protein sequence ID" value="SDF40942.1"/>
    <property type="molecule type" value="Genomic_DNA"/>
</dbReference>
<dbReference type="PROSITE" id="PS00671">
    <property type="entry name" value="D_2_HYDROXYACID_DH_3"/>
    <property type="match status" value="1"/>
</dbReference>
<accession>A0A1G7KUL6</accession>
<dbReference type="Pfam" id="PF00389">
    <property type="entry name" value="2-Hacid_dh"/>
    <property type="match status" value="1"/>
</dbReference>
<feature type="domain" description="D-isomer specific 2-hydroxyacid dehydrogenase NAD-binding" evidence="6">
    <location>
        <begin position="110"/>
        <end position="297"/>
    </location>
</feature>
<keyword evidence="3" id="KW-0520">NAD</keyword>
<feature type="domain" description="D-isomer specific 2-hydroxyacid dehydrogenase catalytic" evidence="5">
    <location>
        <begin position="4"/>
        <end position="327"/>
    </location>
</feature>